<dbReference type="SUPFAM" id="SSF47323">
    <property type="entry name" value="Anticodon-binding domain of a subclass of class I aminoacyl-tRNA synthetases"/>
    <property type="match status" value="1"/>
</dbReference>
<dbReference type="EMBL" id="CP003659">
    <property type="protein sequence ID" value="AFZ58222.1"/>
    <property type="molecule type" value="Genomic_DNA"/>
</dbReference>
<dbReference type="Proteomes" id="UP000010474">
    <property type="component" value="Chromosome"/>
</dbReference>
<evidence type="ECO:0000256" key="3">
    <source>
        <dbReference type="ARBA" id="ARBA00022840"/>
    </source>
</evidence>
<dbReference type="GO" id="GO:0005524">
    <property type="term" value="F:ATP binding"/>
    <property type="evidence" value="ECO:0007669"/>
    <property type="project" value="UniProtKB-KW"/>
</dbReference>
<evidence type="ECO:0000259" key="4">
    <source>
        <dbReference type="SMART" id="SM00836"/>
    </source>
</evidence>
<feature type="domain" description="DALR anticodon binding" evidence="4">
    <location>
        <begin position="164"/>
        <end position="305"/>
    </location>
</feature>
<protein>
    <submittedName>
        <fullName evidence="5">DALR anticodon binding domain protein</fullName>
    </submittedName>
</protein>
<dbReference type="Gene3D" id="1.10.730.10">
    <property type="entry name" value="Isoleucyl-tRNA Synthetase, Domain 1"/>
    <property type="match status" value="1"/>
</dbReference>
<dbReference type="GO" id="GO:0004814">
    <property type="term" value="F:arginine-tRNA ligase activity"/>
    <property type="evidence" value="ECO:0007669"/>
    <property type="project" value="InterPro"/>
</dbReference>
<proteinExistence type="predicted"/>
<dbReference type="InterPro" id="IPR009080">
    <property type="entry name" value="tRNAsynth_Ia_anticodon-bd"/>
</dbReference>
<dbReference type="eggNOG" id="COG0018">
    <property type="taxonomic scope" value="Bacteria"/>
</dbReference>
<gene>
    <name evidence="5" type="ordered locus">Anacy_2788</name>
</gene>
<evidence type="ECO:0000313" key="5">
    <source>
        <dbReference type="EMBL" id="AFZ58222.1"/>
    </source>
</evidence>
<dbReference type="STRING" id="272123.Anacy_2788"/>
<dbReference type="AlphaFoldDB" id="K9ZI58"/>
<keyword evidence="1" id="KW-0436">Ligase</keyword>
<evidence type="ECO:0000256" key="2">
    <source>
        <dbReference type="ARBA" id="ARBA00022741"/>
    </source>
</evidence>
<evidence type="ECO:0000313" key="6">
    <source>
        <dbReference type="Proteomes" id="UP000010474"/>
    </source>
</evidence>
<evidence type="ECO:0000256" key="1">
    <source>
        <dbReference type="ARBA" id="ARBA00022598"/>
    </source>
</evidence>
<keyword evidence="6" id="KW-1185">Reference proteome</keyword>
<dbReference type="InterPro" id="IPR008909">
    <property type="entry name" value="DALR_anticod-bd"/>
</dbReference>
<keyword evidence="2" id="KW-0547">Nucleotide-binding</keyword>
<dbReference type="GO" id="GO:0006420">
    <property type="term" value="P:arginyl-tRNA aminoacylation"/>
    <property type="evidence" value="ECO:0007669"/>
    <property type="project" value="InterPro"/>
</dbReference>
<dbReference type="KEGG" id="acy:Anacy_2788"/>
<dbReference type="RefSeq" id="WP_015214855.1">
    <property type="nucleotide sequence ID" value="NC_019771.1"/>
</dbReference>
<dbReference type="OrthoDB" id="9805987at2"/>
<dbReference type="Pfam" id="PF05746">
    <property type="entry name" value="DALR_1"/>
    <property type="match status" value="1"/>
</dbReference>
<sequence length="305" mass="34217">MHHWLLFKKYTSIKHLVYIHLVKFLSVYTKHEEILGRGKGKFPLYQGGDSEKFLYISSVAIKFSLSDNLKAMLIAQQLASYLSANCSKIFSVKIIPPGLIHIELTYPTLAAWLHSLTTGDWEEEREQGAGSKGENTSPLHPALCLSASSASSLLGNRSKLLFPIQYAHARCCSLLRLAHREGLIQLVDNRVDVGGVLSAQAIPWLNSDQKLCLHQPDEVYLIHNLIKVVDDLVFPDSQSSVNWEKAALKLSQAFENFWCNCRIWGDVKINSLELAQARLGLLIATQLVLRSVLETKLRVFAPLEL</sequence>
<dbReference type="HOGENOM" id="CLU_063433_0_0_3"/>
<organism evidence="5 6">
    <name type="scientific">Anabaena cylindrica (strain ATCC 27899 / PCC 7122)</name>
    <dbReference type="NCBI Taxonomy" id="272123"/>
    <lineage>
        <taxon>Bacteria</taxon>
        <taxon>Bacillati</taxon>
        <taxon>Cyanobacteriota</taxon>
        <taxon>Cyanophyceae</taxon>
        <taxon>Nostocales</taxon>
        <taxon>Nostocaceae</taxon>
        <taxon>Anabaena</taxon>
    </lineage>
</organism>
<reference evidence="6" key="1">
    <citation type="journal article" date="2013" name="Proc. Natl. Acad. Sci. U.S.A.">
        <title>Improving the coverage of the cyanobacterial phylum using diversity-driven genome sequencing.</title>
        <authorList>
            <person name="Shih P.M."/>
            <person name="Wu D."/>
            <person name="Latifi A."/>
            <person name="Axen S.D."/>
            <person name="Fewer D.P."/>
            <person name="Talla E."/>
            <person name="Calteau A."/>
            <person name="Cai F."/>
            <person name="Tandeau de Marsac N."/>
            <person name="Rippka R."/>
            <person name="Herdman M."/>
            <person name="Sivonen K."/>
            <person name="Coursin T."/>
            <person name="Laurent T."/>
            <person name="Goodwin L."/>
            <person name="Nolan M."/>
            <person name="Davenport K.W."/>
            <person name="Han C.S."/>
            <person name="Rubin E.M."/>
            <person name="Eisen J.A."/>
            <person name="Woyke T."/>
            <person name="Gugger M."/>
            <person name="Kerfeld C.A."/>
        </authorList>
    </citation>
    <scope>NUCLEOTIDE SEQUENCE [LARGE SCALE GENOMIC DNA]</scope>
    <source>
        <strain evidence="6">ATCC 27899 / PCC 7122</strain>
    </source>
</reference>
<dbReference type="PATRIC" id="fig|272123.3.peg.3044"/>
<name>K9ZI58_ANACC</name>
<dbReference type="SMART" id="SM00836">
    <property type="entry name" value="DALR_1"/>
    <property type="match status" value="1"/>
</dbReference>
<keyword evidence="3" id="KW-0067">ATP-binding</keyword>
<accession>K9ZI58</accession>